<dbReference type="EMBL" id="BMEA01000002">
    <property type="protein sequence ID" value="GGB86958.1"/>
    <property type="molecule type" value="Genomic_DNA"/>
</dbReference>
<evidence type="ECO:0000256" key="4">
    <source>
        <dbReference type="ARBA" id="ARBA00022827"/>
    </source>
</evidence>
<reference evidence="8" key="1">
    <citation type="journal article" date="2014" name="Int. J. Syst. Evol. Microbiol.">
        <title>Complete genome sequence of Corynebacterium casei LMG S-19264T (=DSM 44701T), isolated from a smear-ripened cheese.</title>
        <authorList>
            <consortium name="US DOE Joint Genome Institute (JGI-PGF)"/>
            <person name="Walter F."/>
            <person name="Albersmeier A."/>
            <person name="Kalinowski J."/>
            <person name="Ruckert C."/>
        </authorList>
    </citation>
    <scope>NUCLEOTIDE SEQUENCE</scope>
    <source>
        <strain evidence="8">CGMCC 1.10749</strain>
    </source>
</reference>
<evidence type="ECO:0000256" key="3">
    <source>
        <dbReference type="ARBA" id="ARBA00022630"/>
    </source>
</evidence>
<dbReference type="GO" id="GO:0050661">
    <property type="term" value="F:NADP binding"/>
    <property type="evidence" value="ECO:0007669"/>
    <property type="project" value="InterPro"/>
</dbReference>
<dbReference type="Pfam" id="PF00743">
    <property type="entry name" value="FMO-like"/>
    <property type="match status" value="1"/>
</dbReference>
<accession>A0A8H9FUB2</accession>
<organism evidence="8 9">
    <name type="scientific">Knoellia flava</name>
    <dbReference type="NCBI Taxonomy" id="913969"/>
    <lineage>
        <taxon>Bacteria</taxon>
        <taxon>Bacillati</taxon>
        <taxon>Actinomycetota</taxon>
        <taxon>Actinomycetes</taxon>
        <taxon>Micrococcales</taxon>
        <taxon>Intrasporangiaceae</taxon>
        <taxon>Knoellia</taxon>
    </lineage>
</organism>
<dbReference type="InterPro" id="IPR036188">
    <property type="entry name" value="FAD/NAD-bd_sf"/>
</dbReference>
<comment type="cofactor">
    <cofactor evidence="1">
        <name>FAD</name>
        <dbReference type="ChEBI" id="CHEBI:57692"/>
    </cofactor>
</comment>
<reference evidence="8" key="2">
    <citation type="submission" date="2020-09" db="EMBL/GenBank/DDBJ databases">
        <authorList>
            <person name="Sun Q."/>
            <person name="Zhou Y."/>
        </authorList>
    </citation>
    <scope>NUCLEOTIDE SEQUENCE</scope>
    <source>
        <strain evidence="8">CGMCC 1.10749</strain>
    </source>
</reference>
<evidence type="ECO:0000256" key="6">
    <source>
        <dbReference type="ARBA" id="ARBA00023002"/>
    </source>
</evidence>
<dbReference type="InterPro" id="IPR051820">
    <property type="entry name" value="FAD-binding_MO"/>
</dbReference>
<keyword evidence="5" id="KW-0521">NADP</keyword>
<dbReference type="Pfam" id="PF13450">
    <property type="entry name" value="NAD_binding_8"/>
    <property type="match status" value="1"/>
</dbReference>
<dbReference type="PRINTS" id="PR00368">
    <property type="entry name" value="FADPNR"/>
</dbReference>
<evidence type="ECO:0000313" key="9">
    <source>
        <dbReference type="Proteomes" id="UP000628079"/>
    </source>
</evidence>
<dbReference type="Gene3D" id="3.50.50.60">
    <property type="entry name" value="FAD/NAD(P)-binding domain"/>
    <property type="match status" value="1"/>
</dbReference>
<dbReference type="PANTHER" id="PTHR43872">
    <property type="entry name" value="MONOOXYGENASE, PUTATIVE (AFU_ORTHOLOGUE AFUA_8G02570)-RELATED"/>
    <property type="match status" value="1"/>
</dbReference>
<evidence type="ECO:0000313" key="8">
    <source>
        <dbReference type="EMBL" id="GGB86958.1"/>
    </source>
</evidence>
<dbReference type="FunFam" id="3.50.50.60:FF:000228">
    <property type="entry name" value="FAD-containing monooxygenase EthA"/>
    <property type="match status" value="1"/>
</dbReference>
<name>A0A8H9FUB2_9MICO</name>
<dbReference type="Proteomes" id="UP000628079">
    <property type="component" value="Unassembled WGS sequence"/>
</dbReference>
<keyword evidence="3" id="KW-0285">Flavoprotein</keyword>
<dbReference type="PANTHER" id="PTHR43872:SF1">
    <property type="entry name" value="MONOOXYGENASE, PUTATIVE (AFU_ORTHOLOGUE AFUA_8G02570)-RELATED"/>
    <property type="match status" value="1"/>
</dbReference>
<dbReference type="InterPro" id="IPR020946">
    <property type="entry name" value="Flavin_mOase-like"/>
</dbReference>
<proteinExistence type="inferred from homology"/>
<dbReference type="GO" id="GO:0004499">
    <property type="term" value="F:N,N-dimethylaniline monooxygenase activity"/>
    <property type="evidence" value="ECO:0007669"/>
    <property type="project" value="InterPro"/>
</dbReference>
<comment type="similarity">
    <text evidence="2">Belongs to the FAD-binding monooxygenase family.</text>
</comment>
<gene>
    <name evidence="8" type="ORF">GCM10011314_28460</name>
</gene>
<protein>
    <submittedName>
        <fullName evidence="8">Monooxygenase flavin-binding family protein</fullName>
    </submittedName>
</protein>
<comment type="caution">
    <text evidence="8">The sequence shown here is derived from an EMBL/GenBank/DDBJ whole genome shotgun (WGS) entry which is preliminary data.</text>
</comment>
<keyword evidence="7 8" id="KW-0503">Monooxygenase</keyword>
<evidence type="ECO:0000256" key="7">
    <source>
        <dbReference type="ARBA" id="ARBA00023033"/>
    </source>
</evidence>
<dbReference type="AlphaFoldDB" id="A0A8H9FUB2"/>
<keyword evidence="6" id="KW-0560">Oxidoreductase</keyword>
<keyword evidence="4" id="KW-0274">FAD</keyword>
<dbReference type="PRINTS" id="PR00411">
    <property type="entry name" value="PNDRDTASEI"/>
</dbReference>
<dbReference type="GO" id="GO:0050660">
    <property type="term" value="F:flavin adenine dinucleotide binding"/>
    <property type="evidence" value="ECO:0007669"/>
    <property type="project" value="InterPro"/>
</dbReference>
<evidence type="ECO:0000256" key="5">
    <source>
        <dbReference type="ARBA" id="ARBA00022857"/>
    </source>
</evidence>
<sequence>MDAGTTVPAGGGLGERGFMWLSTPPRVRSAMRSLDVEVLVVGAGLSGVGAACRLSRMDPAVSYAVLESRPALGGTWDLFRYPGVRSDSDVHTFAYPFRPWTGSDVLATGEAIRDYIRDTAAEYGVDEHVHHDQRVISAAWSSGAGRWMVKAETVEGLVEHTARFLYVCTGYFSYDTGHVVDFPGRAEFDGPIIHPQFWPEAFEPAGKRIVVIGSGATAVTLVPALAERGAEHVTMLQRSPTYVLPLPAIDRVGGLLHRMLPERAARRAVRGKNVLQNVGLFEASRRFPRAVRGALARANARLVGDDIVRAHFTPTYDPWDQRLCVVPDGDLFAAIRSGRASVVTDTVEAFTPTGIRLDGGTELEADAVVTATGLRVEVAGGIAFSVDGSPFLPHEHFLYKGAMFDGVPNLAVCLGYTNNSWTLRADLTSRFVCAVLEHLRATGTASATPRPETALDEGTPPFELTSGYLERSRHLLPKQGTAKPWTVRQNYFADLRLMSARRVDDGTLEFDPLPVRTPVLAAADRGRS</sequence>
<evidence type="ECO:0000256" key="2">
    <source>
        <dbReference type="ARBA" id="ARBA00010139"/>
    </source>
</evidence>
<dbReference type="SUPFAM" id="SSF51905">
    <property type="entry name" value="FAD/NAD(P)-binding domain"/>
    <property type="match status" value="1"/>
</dbReference>
<evidence type="ECO:0000256" key="1">
    <source>
        <dbReference type="ARBA" id="ARBA00001974"/>
    </source>
</evidence>